<name>A0ABD0Y7T0_9HEMI</name>
<dbReference type="PANTHER" id="PTHR14964:SF2">
    <property type="entry name" value="NUCLEAR RECEPTOR-BINDING FACTOR 2"/>
    <property type="match status" value="1"/>
</dbReference>
<evidence type="ECO:0000259" key="1">
    <source>
        <dbReference type="Pfam" id="PF17169"/>
    </source>
</evidence>
<dbReference type="EMBL" id="JBFDAA010000013">
    <property type="protein sequence ID" value="KAL1122704.1"/>
    <property type="molecule type" value="Genomic_DNA"/>
</dbReference>
<evidence type="ECO:0000313" key="3">
    <source>
        <dbReference type="Proteomes" id="UP001558652"/>
    </source>
</evidence>
<gene>
    <name evidence="2" type="ORF">AAG570_003031</name>
</gene>
<dbReference type="Gene3D" id="1.20.58.80">
    <property type="entry name" value="Phosphotransferase system, lactose/cellobiose-type IIA subunit"/>
    <property type="match status" value="1"/>
</dbReference>
<dbReference type="Proteomes" id="UP001558652">
    <property type="component" value="Unassembled WGS sequence"/>
</dbReference>
<dbReference type="InterPro" id="IPR033393">
    <property type="entry name" value="NRBF2_MIT"/>
</dbReference>
<dbReference type="Pfam" id="PF17169">
    <property type="entry name" value="NRBF2_MIT"/>
    <property type="match status" value="1"/>
</dbReference>
<feature type="domain" description="Nuclear receptor-binding factor 2 MIT" evidence="1">
    <location>
        <begin position="4"/>
        <end position="67"/>
    </location>
</feature>
<keyword evidence="3" id="KW-1185">Reference proteome</keyword>
<feature type="non-terminal residue" evidence="2">
    <location>
        <position position="1"/>
    </location>
</feature>
<proteinExistence type="predicted"/>
<dbReference type="InterPro" id="IPR039679">
    <property type="entry name" value="NRBF2"/>
</dbReference>
<dbReference type="AlphaFoldDB" id="A0ABD0Y7T0"/>
<dbReference type="SUPFAM" id="SSF140361">
    <property type="entry name" value="MIT domain-like"/>
    <property type="match status" value="1"/>
</dbReference>
<comment type="caution">
    <text evidence="2">The sequence shown here is derived from an EMBL/GenBank/DDBJ whole genome shotgun (WGS) entry which is preliminary data.</text>
</comment>
<sequence length="206" mass="23874">IYQAHHSGRKAELLLKKKHFDDALECHARATEWLSQAMQLTNYSKCLESLKLQCDFHLRQTEIIRAKKVQFEAQKQLLLFKKKKMEKKRWKGLNKKEEREGDLQIAIYRTMEEADSLLGMLTARGNGDENTKLVGTKHPKDDGTVMEELRTVNCQLRTLVNQLLAQLDAATSEAESLRTRLRVYEPNDHIPDLAPLEMPHFDFSTI</sequence>
<accession>A0ABD0Y7T0</accession>
<protein>
    <recommendedName>
        <fullName evidence="1">Nuclear receptor-binding factor 2 MIT domain-containing protein</fullName>
    </recommendedName>
</protein>
<dbReference type="PANTHER" id="PTHR14964">
    <property type="entry name" value="NUCLEAR RECEPTOR BINDING FACTOR 2"/>
    <property type="match status" value="1"/>
</dbReference>
<evidence type="ECO:0000313" key="2">
    <source>
        <dbReference type="EMBL" id="KAL1122704.1"/>
    </source>
</evidence>
<organism evidence="2 3">
    <name type="scientific">Ranatra chinensis</name>
    <dbReference type="NCBI Taxonomy" id="642074"/>
    <lineage>
        <taxon>Eukaryota</taxon>
        <taxon>Metazoa</taxon>
        <taxon>Ecdysozoa</taxon>
        <taxon>Arthropoda</taxon>
        <taxon>Hexapoda</taxon>
        <taxon>Insecta</taxon>
        <taxon>Pterygota</taxon>
        <taxon>Neoptera</taxon>
        <taxon>Paraneoptera</taxon>
        <taxon>Hemiptera</taxon>
        <taxon>Heteroptera</taxon>
        <taxon>Panheteroptera</taxon>
        <taxon>Nepomorpha</taxon>
        <taxon>Nepidae</taxon>
        <taxon>Ranatrinae</taxon>
        <taxon>Ranatra</taxon>
    </lineage>
</organism>
<reference evidence="2 3" key="1">
    <citation type="submission" date="2024-07" db="EMBL/GenBank/DDBJ databases">
        <title>Chromosome-level genome assembly of the water stick insect Ranatra chinensis (Heteroptera: Nepidae).</title>
        <authorList>
            <person name="Liu X."/>
        </authorList>
    </citation>
    <scope>NUCLEOTIDE SEQUENCE [LARGE SCALE GENOMIC DNA]</scope>
    <source>
        <strain evidence="2">Cailab_2021Rc</strain>
        <tissue evidence="2">Muscle</tissue>
    </source>
</reference>